<accession>A0ABT6F091</accession>
<dbReference type="Gene3D" id="3.10.450.590">
    <property type="match status" value="1"/>
</dbReference>
<evidence type="ECO:0000313" key="2">
    <source>
        <dbReference type="Proteomes" id="UP001154265"/>
    </source>
</evidence>
<dbReference type="RefSeq" id="WP_277867078.1">
    <property type="nucleotide sequence ID" value="NZ_JAKKUT010000002.1"/>
</dbReference>
<sequence>MVLFPKSSVSPILCLALLSGFFSLNIKAVAGQRSPLSPLGDREPLILSQDLPEESIDPALAAQFQANAESFVDYLFAANYDQAWEYLGPVTQSENPPRVLMRKNRAFLKRVGDFQRRLDSRVNGNVVAVSLEFAKVTDSMILIFDENAKIIGIDFPRAE</sequence>
<protein>
    <submittedName>
        <fullName evidence="1">DUF3887 domain-containing protein</fullName>
    </submittedName>
</protein>
<proteinExistence type="predicted"/>
<evidence type="ECO:0000313" key="1">
    <source>
        <dbReference type="EMBL" id="MDG2991198.1"/>
    </source>
</evidence>
<dbReference type="Proteomes" id="UP001154265">
    <property type="component" value="Unassembled WGS sequence"/>
</dbReference>
<organism evidence="1 2">
    <name type="scientific">Candidatus Synechococcus calcipolaris G9</name>
    <dbReference type="NCBI Taxonomy" id="1497997"/>
    <lineage>
        <taxon>Bacteria</taxon>
        <taxon>Bacillati</taxon>
        <taxon>Cyanobacteriota</taxon>
        <taxon>Cyanophyceae</taxon>
        <taxon>Synechococcales</taxon>
        <taxon>Synechococcaceae</taxon>
        <taxon>Synechococcus</taxon>
    </lineage>
</organism>
<comment type="caution">
    <text evidence="1">The sequence shown here is derived from an EMBL/GenBank/DDBJ whole genome shotgun (WGS) entry which is preliminary data.</text>
</comment>
<gene>
    <name evidence="1" type="ORF">L3556_09690</name>
</gene>
<reference evidence="1" key="2">
    <citation type="submission" date="2022-01" db="EMBL/GenBank/DDBJ databases">
        <authorList>
            <person name="Zivanovic Y."/>
            <person name="Moreira D."/>
            <person name="Lopez-Garcia P."/>
        </authorList>
    </citation>
    <scope>NUCLEOTIDE SEQUENCE</scope>
    <source>
        <strain evidence="1">G9</strain>
    </source>
</reference>
<name>A0ABT6F091_9SYNE</name>
<reference evidence="1" key="1">
    <citation type="journal article" date="2022" name="Genome Biol. Evol.">
        <title>A New Gene Family Diagnostic for Intracellular Biomineralization of Amorphous Ca Carbonates by Cyanobacteria.</title>
        <authorList>
            <person name="Benzerara K."/>
            <person name="Duprat E."/>
            <person name="Bitard-Feildel T."/>
            <person name="Caumes G."/>
            <person name="Cassier-Chauvat C."/>
            <person name="Chauvat F."/>
            <person name="Dezi M."/>
            <person name="Diop S.I."/>
            <person name="Gaschignard G."/>
            <person name="Gorgen S."/>
            <person name="Gugger M."/>
            <person name="Lopez-Garcia P."/>
            <person name="Millet M."/>
            <person name="Skouri-Panet F."/>
            <person name="Moreira D."/>
            <person name="Callebaut I."/>
        </authorList>
    </citation>
    <scope>NUCLEOTIDE SEQUENCE</scope>
    <source>
        <strain evidence="1">G9</strain>
    </source>
</reference>
<keyword evidence="2" id="KW-1185">Reference proteome</keyword>
<dbReference type="EMBL" id="JAKKUT010000002">
    <property type="protein sequence ID" value="MDG2991198.1"/>
    <property type="molecule type" value="Genomic_DNA"/>
</dbReference>